<dbReference type="AlphaFoldDB" id="A0A151RZW2"/>
<comment type="similarity">
    <text evidence="1">Belongs to the UDP-glycosyltransferase family.</text>
</comment>
<dbReference type="SUPFAM" id="SSF53756">
    <property type="entry name" value="UDP-Glycosyltransferase/glycogen phosphorylase"/>
    <property type="match status" value="2"/>
</dbReference>
<dbReference type="Proteomes" id="UP000075243">
    <property type="component" value="Unassembled WGS sequence"/>
</dbReference>
<organism evidence="2 3">
    <name type="scientific">Cajanus cajan</name>
    <name type="common">Pigeon pea</name>
    <name type="synonym">Cajanus indicus</name>
    <dbReference type="NCBI Taxonomy" id="3821"/>
    <lineage>
        <taxon>Eukaryota</taxon>
        <taxon>Viridiplantae</taxon>
        <taxon>Streptophyta</taxon>
        <taxon>Embryophyta</taxon>
        <taxon>Tracheophyta</taxon>
        <taxon>Spermatophyta</taxon>
        <taxon>Magnoliopsida</taxon>
        <taxon>eudicotyledons</taxon>
        <taxon>Gunneridae</taxon>
        <taxon>Pentapetalae</taxon>
        <taxon>rosids</taxon>
        <taxon>fabids</taxon>
        <taxon>Fabales</taxon>
        <taxon>Fabaceae</taxon>
        <taxon>Papilionoideae</taxon>
        <taxon>50 kb inversion clade</taxon>
        <taxon>NPAAA clade</taxon>
        <taxon>indigoferoid/millettioid clade</taxon>
        <taxon>Phaseoleae</taxon>
        <taxon>Cajanus</taxon>
    </lineage>
</organism>
<protein>
    <submittedName>
        <fullName evidence="2">Cytokinin-O-glucosyltransferase 2</fullName>
    </submittedName>
</protein>
<dbReference type="Gramene" id="C.cajan_26736.t">
    <property type="protein sequence ID" value="C.cajan_26736.t"/>
    <property type="gene ID" value="C.cajan_26736"/>
</dbReference>
<evidence type="ECO:0000256" key="1">
    <source>
        <dbReference type="ARBA" id="ARBA00009995"/>
    </source>
</evidence>
<dbReference type="PANTHER" id="PTHR11926">
    <property type="entry name" value="GLUCOSYL/GLUCURONOSYL TRANSFERASES"/>
    <property type="match status" value="1"/>
</dbReference>
<dbReference type="EMBL" id="KQ483509">
    <property type="protein sequence ID" value="KYP48082.1"/>
    <property type="molecule type" value="Genomic_DNA"/>
</dbReference>
<dbReference type="OMA" id="SRCESIR"/>
<accession>A0A151RZW2</accession>
<proteinExistence type="inferred from homology"/>
<reference evidence="2" key="1">
    <citation type="journal article" date="2012" name="Nat. Biotechnol.">
        <title>Draft genome sequence of pigeonpea (Cajanus cajan), an orphan legume crop of resource-poor farmers.</title>
        <authorList>
            <person name="Varshney R.K."/>
            <person name="Chen W."/>
            <person name="Li Y."/>
            <person name="Bharti A.K."/>
            <person name="Saxena R.K."/>
            <person name="Schlueter J.A."/>
            <person name="Donoghue M.T."/>
            <person name="Azam S."/>
            <person name="Fan G."/>
            <person name="Whaley A.M."/>
            <person name="Farmer A.D."/>
            <person name="Sheridan J."/>
            <person name="Iwata A."/>
            <person name="Tuteja R."/>
            <person name="Penmetsa R.V."/>
            <person name="Wu W."/>
            <person name="Upadhyaya H.D."/>
            <person name="Yang S.P."/>
            <person name="Shah T."/>
            <person name="Saxena K.B."/>
            <person name="Michael T."/>
            <person name="McCombie W.R."/>
            <person name="Yang B."/>
            <person name="Zhang G."/>
            <person name="Yang H."/>
            <person name="Wang J."/>
            <person name="Spillane C."/>
            <person name="Cook D.R."/>
            <person name="May G.D."/>
            <person name="Xu X."/>
            <person name="Jackson S.A."/>
        </authorList>
    </citation>
    <scope>NUCLEOTIDE SEQUENCE [LARGE SCALE GENOMIC DNA]</scope>
</reference>
<dbReference type="GO" id="GO:0080043">
    <property type="term" value="F:quercetin 3-O-glucosyltransferase activity"/>
    <property type="evidence" value="ECO:0007669"/>
    <property type="project" value="TreeGrafter"/>
</dbReference>
<dbReference type="GO" id="GO:0080044">
    <property type="term" value="F:quercetin 7-O-glucosyltransferase activity"/>
    <property type="evidence" value="ECO:0007669"/>
    <property type="project" value="TreeGrafter"/>
</dbReference>
<gene>
    <name evidence="2" type="ORF">KK1_030277</name>
</gene>
<keyword evidence="3" id="KW-1185">Reference proteome</keyword>
<dbReference type="STRING" id="3821.A0A151RZW2"/>
<dbReference type="Gene3D" id="3.40.50.2000">
    <property type="entry name" value="Glycogen Phosphorylase B"/>
    <property type="match status" value="3"/>
</dbReference>
<evidence type="ECO:0000313" key="2">
    <source>
        <dbReference type="EMBL" id="KYP48082.1"/>
    </source>
</evidence>
<sequence length="245" mass="27527">MSFSTERKPHAVLTPFPLQGHINPLGPNSLVGLVYFCFDSIPDGLPHNDDNLDVTQHVVSICESIREKFLLPFRDLLARLNHSATAGLVPPVTCLISDCAMTFTIQAAKELALPILLFHPASASTLLSGLHFSTLLNKGLIPLKDENYLTDGYLDTKVDLIPAADQPTNCRYICNEWDIGVEIDTNVKREEVEKQVNELMVGDKAKRMRQKVMELKKKAEENIKVRGYSYMNLDKVINEVMYKQV</sequence>
<name>A0A151RZW2_CAJCA</name>
<dbReference type="PANTHER" id="PTHR11926:SF1188">
    <property type="entry name" value="FAMILY PROTEIN, PUTATIVE-RELATED"/>
    <property type="match status" value="1"/>
</dbReference>
<evidence type="ECO:0000313" key="3">
    <source>
        <dbReference type="Proteomes" id="UP000075243"/>
    </source>
</evidence>